<feature type="region of interest" description="Disordered" evidence="1">
    <location>
        <begin position="40"/>
        <end position="106"/>
    </location>
</feature>
<evidence type="ECO:0000313" key="2">
    <source>
        <dbReference type="EMBL" id="GFE27396.1"/>
    </source>
</evidence>
<reference evidence="2 3" key="1">
    <citation type="submission" date="2019-12" db="EMBL/GenBank/DDBJ databases">
        <title>Whole genome shotgun sequence of Streptomyces libani subsp. libani NBRC 13452.</title>
        <authorList>
            <person name="Ichikawa N."/>
            <person name="Kimura A."/>
            <person name="Kitahashi Y."/>
            <person name="Komaki H."/>
            <person name="Tamura T."/>
        </authorList>
    </citation>
    <scope>NUCLEOTIDE SEQUENCE [LARGE SCALE GENOMIC DNA]</scope>
    <source>
        <strain evidence="2 3">NBRC 13452</strain>
    </source>
</reference>
<dbReference type="EMBL" id="BLIP01000003">
    <property type="protein sequence ID" value="GFE27396.1"/>
    <property type="molecule type" value="Genomic_DNA"/>
</dbReference>
<feature type="compositionally biased region" description="Low complexity" evidence="1">
    <location>
        <begin position="64"/>
        <end position="79"/>
    </location>
</feature>
<organism evidence="2 3">
    <name type="scientific">Streptomyces nigrescens</name>
    <dbReference type="NCBI Taxonomy" id="1920"/>
    <lineage>
        <taxon>Bacteria</taxon>
        <taxon>Bacillati</taxon>
        <taxon>Actinomycetota</taxon>
        <taxon>Actinomycetes</taxon>
        <taxon>Kitasatosporales</taxon>
        <taxon>Streptomycetaceae</taxon>
        <taxon>Streptomyces</taxon>
    </lineage>
</organism>
<feature type="region of interest" description="Disordered" evidence="1">
    <location>
        <begin position="167"/>
        <end position="186"/>
    </location>
</feature>
<protein>
    <submittedName>
        <fullName evidence="2">Uncharacterized protein</fullName>
    </submittedName>
</protein>
<dbReference type="Proteomes" id="UP000429552">
    <property type="component" value="Unassembled WGS sequence"/>
</dbReference>
<evidence type="ECO:0000313" key="3">
    <source>
        <dbReference type="Proteomes" id="UP000429552"/>
    </source>
</evidence>
<dbReference type="AlphaFoldDB" id="A0A640TZN8"/>
<accession>A0A640TZN8</accession>
<sequence length="186" mass="19333">MQDFQRAAGVEWSDPVSDRLGEWDYRIVFTTGGPPFIELVEGPSGSPWDAGPGRSNGAIGRLTSGHASAGPAAGHLAPAIGKGQAGRPGPISHEPERGAEGSGLPSTQVDLGVAALLARLPNPGLGKPACIWQPSTRPSGSPCLARLGRRSDVTPCYASVTVHNPFRRAGTTHHGEDHPTRDPWSG</sequence>
<feature type="compositionally biased region" description="Basic and acidic residues" evidence="1">
    <location>
        <begin position="173"/>
        <end position="186"/>
    </location>
</feature>
<name>A0A640TZN8_STRNI</name>
<proteinExistence type="predicted"/>
<evidence type="ECO:0000256" key="1">
    <source>
        <dbReference type="SAM" id="MobiDB-lite"/>
    </source>
</evidence>
<gene>
    <name evidence="2" type="ORF">Sliba_78490</name>
</gene>
<comment type="caution">
    <text evidence="2">The sequence shown here is derived from an EMBL/GenBank/DDBJ whole genome shotgun (WGS) entry which is preliminary data.</text>
</comment>